<proteinExistence type="predicted"/>
<evidence type="ECO:0000256" key="4">
    <source>
        <dbReference type="ARBA" id="ARBA00023125"/>
    </source>
</evidence>
<evidence type="ECO:0000256" key="6">
    <source>
        <dbReference type="SAM" id="MobiDB-lite"/>
    </source>
</evidence>
<dbReference type="SMART" id="SM00356">
    <property type="entry name" value="ZnF_C3H1"/>
    <property type="match status" value="1"/>
</dbReference>
<feature type="region of interest" description="Disordered" evidence="6">
    <location>
        <begin position="537"/>
        <end position="559"/>
    </location>
</feature>
<dbReference type="Pfam" id="PF24766">
    <property type="entry name" value="DUF7699"/>
    <property type="match status" value="1"/>
</dbReference>
<dbReference type="GO" id="GO:0008270">
    <property type="term" value="F:zinc ion binding"/>
    <property type="evidence" value="ECO:0007669"/>
    <property type="project" value="UniProtKB-KW"/>
</dbReference>
<keyword evidence="2 5" id="KW-0863">Zinc-finger</keyword>
<dbReference type="InterPro" id="IPR000571">
    <property type="entry name" value="Znf_CCCH"/>
</dbReference>
<keyword evidence="3 5" id="KW-0862">Zinc</keyword>
<evidence type="ECO:0000259" key="7">
    <source>
        <dbReference type="PROSITE" id="PS50103"/>
    </source>
</evidence>
<dbReference type="EMBL" id="CP144746">
    <property type="protein sequence ID" value="WVZ58762.1"/>
    <property type="molecule type" value="Genomic_DNA"/>
</dbReference>
<dbReference type="AlphaFoldDB" id="A0AAQ3SQF5"/>
<dbReference type="InterPro" id="IPR003034">
    <property type="entry name" value="SAP_dom"/>
</dbReference>
<dbReference type="PROSITE" id="PS50103">
    <property type="entry name" value="ZF_C3H1"/>
    <property type="match status" value="1"/>
</dbReference>
<reference evidence="8 9" key="1">
    <citation type="submission" date="2024-02" db="EMBL/GenBank/DDBJ databases">
        <title>High-quality chromosome-scale genome assembly of Pensacola bahiagrass (Paspalum notatum Flugge var. saurae).</title>
        <authorList>
            <person name="Vega J.M."/>
            <person name="Podio M."/>
            <person name="Orjuela J."/>
            <person name="Siena L.A."/>
            <person name="Pessino S.C."/>
            <person name="Combes M.C."/>
            <person name="Mariac C."/>
            <person name="Albertini E."/>
            <person name="Pupilli F."/>
            <person name="Ortiz J.P.A."/>
            <person name="Leblanc O."/>
        </authorList>
    </citation>
    <scope>NUCLEOTIDE SEQUENCE [LARGE SCALE GENOMIC DNA]</scope>
    <source>
        <strain evidence="8">R1</strain>
        <tissue evidence="8">Leaf</tissue>
    </source>
</reference>
<gene>
    <name evidence="8" type="ORF">U9M48_008994</name>
</gene>
<feature type="compositionally biased region" description="Acidic residues" evidence="6">
    <location>
        <begin position="25"/>
        <end position="42"/>
    </location>
</feature>
<sequence length="717" mass="83273">MAAAKPCSGDLPQSQGDSREKAAESDESGEEEEVETDDEEGSDVASVADLCDPDADSDEDPTFDPDADGDLEVEAVLRARMSRMSISTPARKGRKGSAVPKLGKEETDLLTMVDTLMQDVQLEKLKVYECKAYLRMHKLRLTGKKEVLLNRIREHIEVRDDGEMKYPMSSFLLNCKGDACKGDVVIFEQNIYKRKKGGPREVKGHLCGQRTNAGRIIKESYGTAKQQHTFTIEILWSKGYKPWPPLHPLLIKGRNLYKDRTMRQPWPDEEERKRVIQEKHERGCLARKSRAARIHKKEIEKMAILNMMKDNKIKEQQNMNQKRPQESQQQKAESTNTSWQRISEMKGPSLQNVEPGNTRKQHIPSNSASTHHNEVLPQKVAIRTFKEEFIDRQVSSIQHGGVQREVLSEPTYTQQAFKDSSQHQSFQQQNDVLPQVVAIRTSRKAFIDQQAPSQHNGGSGNTRHHQIFSKATPSMFKYPQQAPKHEDQIEEGGLKNNYREQLFDHQNNTYHATEYDNSSFQTQGKFTKHASVQQQVSNPHQNAQGGHPAHQTYRPRNQDQNSACCTTEYIDSSFQHQGKFTQHANAYQRGSKSRTNAAAHHQLHHPFRPRNQDFNSSDQCHGHDYYHQGYHDYRGVARSQYYPLQSRHQNYYEHRPMTQDQYHTYQNHHWNYDGHRETNHNQYHWPHQFSERPRLCRYYYRHGWCPYKEACWYSHDV</sequence>
<dbReference type="InterPro" id="IPR036855">
    <property type="entry name" value="Znf_CCCH_sf"/>
</dbReference>
<dbReference type="GO" id="GO:0003677">
    <property type="term" value="F:DNA binding"/>
    <property type="evidence" value="ECO:0007669"/>
    <property type="project" value="UniProtKB-KW"/>
</dbReference>
<feature type="compositionally biased region" description="Polar residues" evidence="6">
    <location>
        <begin position="316"/>
        <end position="341"/>
    </location>
</feature>
<dbReference type="SUPFAM" id="SSF90229">
    <property type="entry name" value="CCCH zinc finger"/>
    <property type="match status" value="1"/>
</dbReference>
<dbReference type="InterPro" id="IPR056116">
    <property type="entry name" value="DUF7699"/>
</dbReference>
<dbReference type="Proteomes" id="UP001341281">
    <property type="component" value="Chromosome 02"/>
</dbReference>
<dbReference type="SUPFAM" id="SSF68906">
    <property type="entry name" value="SAP domain"/>
    <property type="match status" value="1"/>
</dbReference>
<name>A0AAQ3SQF5_PASNO</name>
<feature type="compositionally biased region" description="Acidic residues" evidence="6">
    <location>
        <begin position="51"/>
        <end position="70"/>
    </location>
</feature>
<dbReference type="PANTHER" id="PTHR35323">
    <property type="entry name" value="SAP DOMAIN-CONTAINING PROTEIN"/>
    <property type="match status" value="1"/>
</dbReference>
<keyword evidence="9" id="KW-1185">Reference proteome</keyword>
<evidence type="ECO:0000256" key="1">
    <source>
        <dbReference type="ARBA" id="ARBA00022723"/>
    </source>
</evidence>
<feature type="region of interest" description="Disordered" evidence="6">
    <location>
        <begin position="316"/>
        <end position="373"/>
    </location>
</feature>
<evidence type="ECO:0000256" key="3">
    <source>
        <dbReference type="ARBA" id="ARBA00022833"/>
    </source>
</evidence>
<feature type="domain" description="C3H1-type" evidence="7">
    <location>
        <begin position="690"/>
        <end position="717"/>
    </location>
</feature>
<feature type="zinc finger region" description="C3H1-type" evidence="5">
    <location>
        <begin position="690"/>
        <end position="717"/>
    </location>
</feature>
<evidence type="ECO:0000313" key="8">
    <source>
        <dbReference type="EMBL" id="WVZ58762.1"/>
    </source>
</evidence>
<dbReference type="Pfam" id="PF02037">
    <property type="entry name" value="SAP"/>
    <property type="match status" value="1"/>
</dbReference>
<protein>
    <recommendedName>
        <fullName evidence="7">C3H1-type domain-containing protein</fullName>
    </recommendedName>
</protein>
<feature type="region of interest" description="Disordered" evidence="6">
    <location>
        <begin position="1"/>
        <end position="70"/>
    </location>
</feature>
<dbReference type="Gene3D" id="1.10.720.30">
    <property type="entry name" value="SAP domain"/>
    <property type="match status" value="1"/>
</dbReference>
<organism evidence="8 9">
    <name type="scientific">Paspalum notatum var. saurae</name>
    <dbReference type="NCBI Taxonomy" id="547442"/>
    <lineage>
        <taxon>Eukaryota</taxon>
        <taxon>Viridiplantae</taxon>
        <taxon>Streptophyta</taxon>
        <taxon>Embryophyta</taxon>
        <taxon>Tracheophyta</taxon>
        <taxon>Spermatophyta</taxon>
        <taxon>Magnoliopsida</taxon>
        <taxon>Liliopsida</taxon>
        <taxon>Poales</taxon>
        <taxon>Poaceae</taxon>
        <taxon>PACMAD clade</taxon>
        <taxon>Panicoideae</taxon>
        <taxon>Andropogonodae</taxon>
        <taxon>Paspaleae</taxon>
        <taxon>Paspalinae</taxon>
        <taxon>Paspalum</taxon>
    </lineage>
</organism>
<dbReference type="InterPro" id="IPR036361">
    <property type="entry name" value="SAP_dom_sf"/>
</dbReference>
<evidence type="ECO:0000256" key="2">
    <source>
        <dbReference type="ARBA" id="ARBA00022771"/>
    </source>
</evidence>
<dbReference type="PANTHER" id="PTHR35323:SF5">
    <property type="entry name" value="ZINC FINGER CCCH DOMAIN-CONTAINING PROTEIN 62"/>
    <property type="match status" value="1"/>
</dbReference>
<accession>A0AAQ3SQF5</accession>
<keyword evidence="1 5" id="KW-0479">Metal-binding</keyword>
<evidence type="ECO:0000256" key="5">
    <source>
        <dbReference type="PROSITE-ProRule" id="PRU00723"/>
    </source>
</evidence>
<evidence type="ECO:0000313" key="9">
    <source>
        <dbReference type="Proteomes" id="UP001341281"/>
    </source>
</evidence>
<keyword evidence="4" id="KW-0238">DNA-binding</keyword>